<evidence type="ECO:0000256" key="6">
    <source>
        <dbReference type="ARBA" id="ARBA00023180"/>
    </source>
</evidence>
<evidence type="ECO:0000256" key="1">
    <source>
        <dbReference type="ARBA" id="ARBA00005773"/>
    </source>
</evidence>
<keyword evidence="3" id="KW-0290">Folate-binding</keyword>
<feature type="transmembrane region" description="Helical" evidence="8">
    <location>
        <begin position="239"/>
        <end position="258"/>
    </location>
</feature>
<protein>
    <submittedName>
        <fullName evidence="12">Thiamine transporter 2</fullName>
    </submittedName>
</protein>
<dbReference type="PANTHER" id="PTHR10686:SF20">
    <property type="entry name" value="FOLATE TRANSPORTER 1"/>
    <property type="match status" value="1"/>
</dbReference>
<feature type="transmembrane region" description="Helical" evidence="8">
    <location>
        <begin position="334"/>
        <end position="356"/>
    </location>
</feature>
<dbReference type="WBParaSite" id="DME_0000744901-mRNA-1">
    <property type="protein sequence ID" value="DME_0000744901-mRNA-1"/>
    <property type="gene ID" value="DME_0000744901"/>
</dbReference>
<evidence type="ECO:0000256" key="8">
    <source>
        <dbReference type="SAM" id="Phobius"/>
    </source>
</evidence>
<keyword evidence="2 8" id="KW-0812">Transmembrane</keyword>
<name>A0A0N4UIL4_DRAME</name>
<dbReference type="NCBIfam" id="TIGR00806">
    <property type="entry name" value="rfc"/>
    <property type="match status" value="1"/>
</dbReference>
<evidence type="ECO:0000256" key="4">
    <source>
        <dbReference type="ARBA" id="ARBA00022989"/>
    </source>
</evidence>
<feature type="transmembrane region" description="Helical" evidence="8">
    <location>
        <begin position="368"/>
        <end position="387"/>
    </location>
</feature>
<evidence type="ECO:0000256" key="3">
    <source>
        <dbReference type="ARBA" id="ARBA00022954"/>
    </source>
</evidence>
<feature type="transmembrane region" description="Helical" evidence="8">
    <location>
        <begin position="72"/>
        <end position="90"/>
    </location>
</feature>
<keyword evidence="5 7" id="KW-0472">Membrane</keyword>
<keyword evidence="11" id="KW-1185">Reference proteome</keyword>
<feature type="transmembrane region" description="Helical" evidence="8">
    <location>
        <begin position="102"/>
        <end position="121"/>
    </location>
</feature>
<gene>
    <name evidence="9" type="ORF">DME_LOCUS10018</name>
</gene>
<keyword evidence="7" id="KW-0813">Transport</keyword>
<dbReference type="Proteomes" id="UP000274756">
    <property type="component" value="Unassembled WGS sequence"/>
</dbReference>
<dbReference type="InterPro" id="IPR002666">
    <property type="entry name" value="Folate_carrier"/>
</dbReference>
<dbReference type="PANTHER" id="PTHR10686">
    <property type="entry name" value="FOLATE TRANSPORTER"/>
    <property type="match status" value="1"/>
</dbReference>
<dbReference type="SUPFAM" id="SSF103473">
    <property type="entry name" value="MFS general substrate transporter"/>
    <property type="match status" value="1"/>
</dbReference>
<evidence type="ECO:0000313" key="9">
    <source>
        <dbReference type="EMBL" id="VDN60045.1"/>
    </source>
</evidence>
<accession>A0A0N4UIL4</accession>
<evidence type="ECO:0000313" key="12">
    <source>
        <dbReference type="WBParaSite" id="DME_0000744901-mRNA-1"/>
    </source>
</evidence>
<evidence type="ECO:0000313" key="11">
    <source>
        <dbReference type="Proteomes" id="UP000274756"/>
    </source>
</evidence>
<reference evidence="9 11" key="2">
    <citation type="submission" date="2018-11" db="EMBL/GenBank/DDBJ databases">
        <authorList>
            <consortium name="Pathogen Informatics"/>
        </authorList>
    </citation>
    <scope>NUCLEOTIDE SEQUENCE [LARGE SCALE GENOMIC DNA]</scope>
</reference>
<dbReference type="GO" id="GO:0005542">
    <property type="term" value="F:folic acid binding"/>
    <property type="evidence" value="ECO:0007669"/>
    <property type="project" value="UniProtKB-KW"/>
</dbReference>
<dbReference type="FunFam" id="1.20.1250.20:FF:000298">
    <property type="entry name" value="Thiamine transporter"/>
    <property type="match status" value="1"/>
</dbReference>
<dbReference type="AlphaFoldDB" id="A0A0N4UIL4"/>
<dbReference type="Pfam" id="PF01770">
    <property type="entry name" value="Folate_carrier"/>
    <property type="match status" value="1"/>
</dbReference>
<feature type="transmembrane region" description="Helical" evidence="8">
    <location>
        <begin position="133"/>
        <end position="153"/>
    </location>
</feature>
<evidence type="ECO:0000256" key="5">
    <source>
        <dbReference type="ARBA" id="ARBA00023136"/>
    </source>
</evidence>
<dbReference type="GO" id="GO:0090482">
    <property type="term" value="F:vitamin transmembrane transporter activity"/>
    <property type="evidence" value="ECO:0007669"/>
    <property type="project" value="InterPro"/>
</dbReference>
<organism evidence="10 12">
    <name type="scientific">Dracunculus medinensis</name>
    <name type="common">Guinea worm</name>
    <dbReference type="NCBI Taxonomy" id="318479"/>
    <lineage>
        <taxon>Eukaryota</taxon>
        <taxon>Metazoa</taxon>
        <taxon>Ecdysozoa</taxon>
        <taxon>Nematoda</taxon>
        <taxon>Chromadorea</taxon>
        <taxon>Rhabditida</taxon>
        <taxon>Spirurina</taxon>
        <taxon>Dracunculoidea</taxon>
        <taxon>Dracunculidae</taxon>
        <taxon>Dracunculus</taxon>
    </lineage>
</organism>
<feature type="transmembrane region" description="Helical" evidence="8">
    <location>
        <begin position="46"/>
        <end position="65"/>
    </location>
</feature>
<dbReference type="GO" id="GO:0005886">
    <property type="term" value="C:plasma membrane"/>
    <property type="evidence" value="ECO:0007669"/>
    <property type="project" value="UniProtKB-UniRule"/>
</dbReference>
<comment type="subcellular location">
    <subcellularLocation>
        <location evidence="7">Membrane</location>
        <topology evidence="7">Multi-pass membrane protein</topology>
    </subcellularLocation>
</comment>
<dbReference type="EMBL" id="UYYG01001199">
    <property type="protein sequence ID" value="VDN60045.1"/>
    <property type="molecule type" value="Genomic_DNA"/>
</dbReference>
<comment type="similarity">
    <text evidence="1 7">Belongs to the reduced folate carrier (RFC) transporter (TC 2.A.48) family.</text>
</comment>
<feature type="transmembrane region" description="Helical" evidence="8">
    <location>
        <begin position="159"/>
        <end position="181"/>
    </location>
</feature>
<dbReference type="Proteomes" id="UP000038040">
    <property type="component" value="Unplaced"/>
</dbReference>
<evidence type="ECO:0000313" key="10">
    <source>
        <dbReference type="Proteomes" id="UP000038040"/>
    </source>
</evidence>
<evidence type="ECO:0000256" key="7">
    <source>
        <dbReference type="PIRNR" id="PIRNR028739"/>
    </source>
</evidence>
<dbReference type="OrthoDB" id="18814at2759"/>
<dbReference type="InterPro" id="IPR036259">
    <property type="entry name" value="MFS_trans_sf"/>
</dbReference>
<keyword evidence="6" id="KW-0325">Glycoprotein</keyword>
<dbReference type="PIRSF" id="PIRSF028739">
    <property type="entry name" value="Folate_carrier"/>
    <property type="match status" value="1"/>
</dbReference>
<evidence type="ECO:0000256" key="2">
    <source>
        <dbReference type="ARBA" id="ARBA00022692"/>
    </source>
</evidence>
<dbReference type="STRING" id="318479.A0A0N4UIL4"/>
<feature type="transmembrane region" description="Helical" evidence="8">
    <location>
        <begin position="278"/>
        <end position="298"/>
    </location>
</feature>
<reference evidence="12" key="1">
    <citation type="submission" date="2017-02" db="UniProtKB">
        <authorList>
            <consortium name="WormBaseParasite"/>
        </authorList>
    </citation>
    <scope>IDENTIFICATION</scope>
</reference>
<dbReference type="Gene3D" id="1.20.1250.20">
    <property type="entry name" value="MFS general substrate transporter like domains"/>
    <property type="match status" value="1"/>
</dbReference>
<feature type="transmembrane region" description="Helical" evidence="8">
    <location>
        <begin position="399"/>
        <end position="420"/>
    </location>
</feature>
<feature type="transmembrane region" description="Helical" evidence="8">
    <location>
        <begin position="310"/>
        <end position="328"/>
    </location>
</feature>
<sequence>MHWKATTTLICLYGIVKEFRPATPFLTPYLVSSFKNFTNAELYSQIYPYWTYSYLVALIPVFFLTDILRYKPIIMLEAVSLCATWALLVWGKTVWQMQIMQIAFGISSASEVAYYSYMYAVVTQKHYARVTSYLRAAALAGKFMAFALAQFLISTGYGSYLLLNQISFCALCLVLFIALILPSIPSRIIVNKIGEGTNNVRRNSRETVEWNETQEETYRIAAYFRAIWNHMKIFKRNKIVLKWSIWFALATAGTYQVYNYIQTLWSIMQNVDEKAANGITECANTLIGALLSFIVQYLHVNWVKRGESVLFISSLVAGLLLLLASQITSIILAYIIYVVIASIYHLLITAASANIASELDSATYGLIFAWNTFIALTIQTAITFAVADEHGFALGIRDQFIVYGGYFVGVALLFMVLIIWKSIKRSR</sequence>
<proteinExistence type="inferred from homology"/>
<keyword evidence="4 8" id="KW-1133">Transmembrane helix</keyword>